<protein>
    <submittedName>
        <fullName evidence="2">Acetyltransferase</fullName>
    </submittedName>
</protein>
<dbReference type="PROSITE" id="PS51186">
    <property type="entry name" value="GNAT"/>
    <property type="match status" value="1"/>
</dbReference>
<organism evidence="2 3">
    <name type="scientific">Weissella ceti</name>
    <dbReference type="NCBI Taxonomy" id="759620"/>
    <lineage>
        <taxon>Bacteria</taxon>
        <taxon>Bacillati</taxon>
        <taxon>Bacillota</taxon>
        <taxon>Bacilli</taxon>
        <taxon>Lactobacillales</taxon>
        <taxon>Lactobacillaceae</taxon>
        <taxon>Weissella</taxon>
    </lineage>
</organism>
<dbReference type="STRING" id="759620.WS105_0754"/>
<feature type="domain" description="N-acetyltransferase" evidence="1">
    <location>
        <begin position="2"/>
        <end position="155"/>
    </location>
</feature>
<dbReference type="OrthoDB" id="9127144at2"/>
<dbReference type="KEGG" id="wci:WS105_0754"/>
<gene>
    <name evidence="2" type="ORF">WS74_0694</name>
</gene>
<dbReference type="SUPFAM" id="SSF55729">
    <property type="entry name" value="Acyl-CoA N-acyltransferases (Nat)"/>
    <property type="match status" value="1"/>
</dbReference>
<dbReference type="InterPro" id="IPR000182">
    <property type="entry name" value="GNAT_dom"/>
</dbReference>
<dbReference type="InterPro" id="IPR016181">
    <property type="entry name" value="Acyl_CoA_acyltransferase"/>
</dbReference>
<dbReference type="EMBL" id="CP009223">
    <property type="protein sequence ID" value="AIM62946.1"/>
    <property type="molecule type" value="Genomic_DNA"/>
</dbReference>
<evidence type="ECO:0000259" key="1">
    <source>
        <dbReference type="PROSITE" id="PS51186"/>
    </source>
</evidence>
<dbReference type="Proteomes" id="UP000029079">
    <property type="component" value="Chromosome"/>
</dbReference>
<keyword evidence="3" id="KW-1185">Reference proteome</keyword>
<dbReference type="Pfam" id="PF00583">
    <property type="entry name" value="Acetyltransf_1"/>
    <property type="match status" value="1"/>
</dbReference>
<keyword evidence="2" id="KW-0808">Transferase</keyword>
<dbReference type="AlphaFoldDB" id="A0A075TZB3"/>
<sequence>MINFKNVTLDAQADIDYWNKIYVEAFPAYERAPLEDLLSLANETEEVLMQIICDDDKQVGIILLTNMAPEKAFILYLAMDADQRGQGYGSMVLPALQEIFPAGLILETEELDAAADNATQRERRYGFYQRNGMLDSSFMSYSLGGIFHLMRSTDSITTDDYLKALDYLNGIPALVFNKSNVENVRKMIQ</sequence>
<dbReference type="CDD" id="cd04301">
    <property type="entry name" value="NAT_SF"/>
    <property type="match status" value="1"/>
</dbReference>
<dbReference type="GO" id="GO:0016747">
    <property type="term" value="F:acyltransferase activity, transferring groups other than amino-acyl groups"/>
    <property type="evidence" value="ECO:0007669"/>
    <property type="project" value="InterPro"/>
</dbReference>
<name>A0A075TZB3_9LACO</name>
<accession>A0A075TZB3</accession>
<dbReference type="RefSeq" id="WP_009496491.1">
    <property type="nucleotide sequence ID" value="NZ_CP009223.1"/>
</dbReference>
<dbReference type="Gene3D" id="3.40.630.30">
    <property type="match status" value="1"/>
</dbReference>
<reference evidence="2 3" key="1">
    <citation type="journal article" date="2014" name="Genome Announc.">
        <title>Complete Genome Sequences of Fish Pathogenic Weissella ceti Strains WS74 and WS105.</title>
        <authorList>
            <person name="Figueiredo H.C."/>
            <person name="Leal C.A."/>
            <person name="Dorella F.A."/>
            <person name="Carvalho A.F."/>
            <person name="Soares S.C."/>
            <person name="Pereira F.L."/>
            <person name="Azevedo V.A."/>
        </authorList>
    </citation>
    <scope>NUCLEOTIDE SEQUENCE [LARGE SCALE GENOMIC DNA]</scope>
    <source>
        <strain evidence="2 3">WS74</strain>
    </source>
</reference>
<evidence type="ECO:0000313" key="3">
    <source>
        <dbReference type="Proteomes" id="UP000029079"/>
    </source>
</evidence>
<dbReference type="PATRIC" id="fig|759620.7.peg.717"/>
<reference evidence="3" key="2">
    <citation type="submission" date="2014-08" db="EMBL/GenBank/DDBJ databases">
        <title>Complete genome of Weissella ceti strain WS74 isolated from diseased rainbow trout in Brazil.</title>
        <authorList>
            <person name="Figueiredo H.C.P."/>
            <person name="Leal C.A.G."/>
            <person name="Pereira F.L."/>
            <person name="Soares S.C."/>
            <person name="Dorella F.A."/>
            <person name="Carvalho A.F."/>
            <person name="Azevedo V.A.C."/>
        </authorList>
    </citation>
    <scope>NUCLEOTIDE SEQUENCE [LARGE SCALE GENOMIC DNA]</scope>
    <source>
        <strain evidence="3">WS74</strain>
    </source>
</reference>
<proteinExistence type="predicted"/>
<dbReference type="KEGG" id="wce:WS08_0692"/>
<evidence type="ECO:0000313" key="2">
    <source>
        <dbReference type="EMBL" id="AIM62946.1"/>
    </source>
</evidence>
<dbReference type="KEGG" id="wct:WS74_0694"/>